<keyword evidence="3" id="KW-1133">Transmembrane helix</keyword>
<dbReference type="InterPro" id="IPR006694">
    <property type="entry name" value="Fatty_acid_hydroxylase"/>
</dbReference>
<keyword evidence="6" id="KW-0560">Oxidoreductase</keyword>
<accession>A0A1R0H4Q6</accession>
<dbReference type="InterPro" id="IPR050307">
    <property type="entry name" value="Sterol_Desaturase_Related"/>
</dbReference>
<comment type="subcellular location">
    <subcellularLocation>
        <location evidence="1">Membrane</location>
    </subcellularLocation>
</comment>
<keyword evidence="6" id="KW-0503">Monooxygenase</keyword>
<dbReference type="GO" id="GO:0005506">
    <property type="term" value="F:iron ion binding"/>
    <property type="evidence" value="ECO:0007669"/>
    <property type="project" value="InterPro"/>
</dbReference>
<dbReference type="GO" id="GO:0008610">
    <property type="term" value="P:lipid biosynthetic process"/>
    <property type="evidence" value="ECO:0007669"/>
    <property type="project" value="InterPro"/>
</dbReference>
<dbReference type="GO" id="GO:0004497">
    <property type="term" value="F:monooxygenase activity"/>
    <property type="evidence" value="ECO:0007669"/>
    <property type="project" value="UniProtKB-KW"/>
</dbReference>
<keyword evidence="4" id="KW-0472">Membrane</keyword>
<dbReference type="Pfam" id="PF04116">
    <property type="entry name" value="FA_hydroxylase"/>
    <property type="match status" value="1"/>
</dbReference>
<dbReference type="Proteomes" id="UP000187455">
    <property type="component" value="Unassembled WGS sequence"/>
</dbReference>
<proteinExistence type="predicted"/>
<evidence type="ECO:0000256" key="1">
    <source>
        <dbReference type="ARBA" id="ARBA00004370"/>
    </source>
</evidence>
<evidence type="ECO:0000256" key="2">
    <source>
        <dbReference type="ARBA" id="ARBA00022692"/>
    </source>
</evidence>
<comment type="caution">
    <text evidence="6">The sequence shown here is derived from an EMBL/GenBank/DDBJ whole genome shotgun (WGS) entry which is preliminary data.</text>
</comment>
<evidence type="ECO:0000256" key="4">
    <source>
        <dbReference type="ARBA" id="ARBA00023136"/>
    </source>
</evidence>
<evidence type="ECO:0000256" key="3">
    <source>
        <dbReference type="ARBA" id="ARBA00022989"/>
    </source>
</evidence>
<dbReference type="AlphaFoldDB" id="A0A1R0H4Q6"/>
<dbReference type="EMBL" id="LSSL01000595">
    <property type="protein sequence ID" value="OLY84170.1"/>
    <property type="molecule type" value="Genomic_DNA"/>
</dbReference>
<protein>
    <submittedName>
        <fullName evidence="6">Methylsterol monooxygenase</fullName>
    </submittedName>
</protein>
<evidence type="ECO:0000259" key="5">
    <source>
        <dbReference type="Pfam" id="PF04116"/>
    </source>
</evidence>
<gene>
    <name evidence="6" type="ORF">AYI68_g1674</name>
</gene>
<organism evidence="6 7">
    <name type="scientific">Smittium mucronatum</name>
    <dbReference type="NCBI Taxonomy" id="133383"/>
    <lineage>
        <taxon>Eukaryota</taxon>
        <taxon>Fungi</taxon>
        <taxon>Fungi incertae sedis</taxon>
        <taxon>Zoopagomycota</taxon>
        <taxon>Kickxellomycotina</taxon>
        <taxon>Harpellomycetes</taxon>
        <taxon>Harpellales</taxon>
        <taxon>Legeriomycetaceae</taxon>
        <taxon>Smittium</taxon>
    </lineage>
</organism>
<dbReference type="STRING" id="133383.A0A1R0H4Q6"/>
<reference evidence="6 7" key="1">
    <citation type="journal article" date="2016" name="Mol. Biol. Evol.">
        <title>Genome-Wide Survey of Gut Fungi (Harpellales) Reveals the First Horizontally Transferred Ubiquitin Gene from a Mosquito Host.</title>
        <authorList>
            <person name="Wang Y."/>
            <person name="White M.M."/>
            <person name="Kvist S."/>
            <person name="Moncalvo J.M."/>
        </authorList>
    </citation>
    <scope>NUCLEOTIDE SEQUENCE [LARGE SCALE GENOMIC DNA]</scope>
    <source>
        <strain evidence="6 7">ALG-7-W6</strain>
    </source>
</reference>
<dbReference type="PANTHER" id="PTHR11863">
    <property type="entry name" value="STEROL DESATURASE"/>
    <property type="match status" value="1"/>
</dbReference>
<dbReference type="OrthoDB" id="1658724at2759"/>
<keyword evidence="7" id="KW-1185">Reference proteome</keyword>
<evidence type="ECO:0000313" key="7">
    <source>
        <dbReference type="Proteomes" id="UP000187455"/>
    </source>
</evidence>
<keyword evidence="2" id="KW-0812">Transmembrane</keyword>
<evidence type="ECO:0000313" key="6">
    <source>
        <dbReference type="EMBL" id="OLY84170.1"/>
    </source>
</evidence>
<sequence length="336" mass="40001">MYFQNIREAMDYRSVFLDSSMGSYFYNTFTKVFDPKENVPDGYTPTYIENLWLSIFEGRNEALTFGVILTLHHIITFYLRYTLLHFAGKIPFLKKYKIQQEKEITDKQWWKCFLTTLKSQLLFQPPLTLMFLPIAKHFGLITSLPFPSLETMIPQIICFFFMEDFYHYWVHRMFHWGPLYRAMHKVHHEFSAPSGIATEYAHPIETLVFVFGVILGPLIYCKAFGNVHVITIFVWTTAKLFQSIEAHSGYDFPFSINYFFPLWANADHHDFHHMAFVNNFSSSFIIWDRVFGTDLRYLRFREKRYKSSKLELGLYSGFNRNIENMANTLYCKLFLQ</sequence>
<feature type="domain" description="Fatty acid hydroxylase" evidence="5">
    <location>
        <begin position="157"/>
        <end position="293"/>
    </location>
</feature>
<name>A0A1R0H4Q6_9FUNG</name>
<dbReference type="GO" id="GO:0016020">
    <property type="term" value="C:membrane"/>
    <property type="evidence" value="ECO:0007669"/>
    <property type="project" value="UniProtKB-SubCell"/>
</dbReference>